<proteinExistence type="predicted"/>
<comment type="caution">
    <text evidence="1">The sequence shown here is derived from an EMBL/GenBank/DDBJ whole genome shotgun (WGS) entry which is preliminary data.</text>
</comment>
<name>A0A6A4RV71_SCOMX</name>
<sequence length="122" mass="14225">MSVVASVGCLGMQRSVQRLNRLCWAAKGQRVELKKKKERGNFVVGHLCRGVRVFRFLKELLYLLHVVYLFLHRTNSDLHFDEIPIVAHQTPSSPHCVHCCDRRDDRWPNLSRLSIFDKKQAL</sequence>
<protein>
    <submittedName>
        <fullName evidence="1">Uncharacterized protein</fullName>
    </submittedName>
</protein>
<accession>A0A6A4RV71</accession>
<evidence type="ECO:0000313" key="1">
    <source>
        <dbReference type="EMBL" id="KAF0022414.1"/>
    </source>
</evidence>
<reference evidence="1 2" key="1">
    <citation type="submission" date="2019-06" db="EMBL/GenBank/DDBJ databases">
        <title>Draft genomes of female and male turbot (Scophthalmus maximus).</title>
        <authorList>
            <person name="Xu H."/>
            <person name="Xu X.-W."/>
            <person name="Shao C."/>
            <person name="Chen S."/>
        </authorList>
    </citation>
    <scope>NUCLEOTIDE SEQUENCE [LARGE SCALE GENOMIC DNA]</scope>
    <source>
        <strain evidence="1">Ysfricsl-2016a</strain>
        <tissue evidence="1">Blood</tissue>
    </source>
</reference>
<dbReference type="AlphaFoldDB" id="A0A6A4RV71"/>
<dbReference type="EMBL" id="VEVO01000028">
    <property type="protein sequence ID" value="KAF0022414.1"/>
    <property type="molecule type" value="Genomic_DNA"/>
</dbReference>
<evidence type="ECO:0000313" key="2">
    <source>
        <dbReference type="Proteomes" id="UP000438429"/>
    </source>
</evidence>
<gene>
    <name evidence="1" type="ORF">F2P81_025326</name>
</gene>
<organism evidence="1 2">
    <name type="scientific">Scophthalmus maximus</name>
    <name type="common">Turbot</name>
    <name type="synonym">Psetta maxima</name>
    <dbReference type="NCBI Taxonomy" id="52904"/>
    <lineage>
        <taxon>Eukaryota</taxon>
        <taxon>Metazoa</taxon>
        <taxon>Chordata</taxon>
        <taxon>Craniata</taxon>
        <taxon>Vertebrata</taxon>
        <taxon>Euteleostomi</taxon>
        <taxon>Actinopterygii</taxon>
        <taxon>Neopterygii</taxon>
        <taxon>Teleostei</taxon>
        <taxon>Neoteleostei</taxon>
        <taxon>Acanthomorphata</taxon>
        <taxon>Carangaria</taxon>
        <taxon>Pleuronectiformes</taxon>
        <taxon>Pleuronectoidei</taxon>
        <taxon>Scophthalmidae</taxon>
        <taxon>Scophthalmus</taxon>
    </lineage>
</organism>
<dbReference type="Proteomes" id="UP000438429">
    <property type="component" value="Unassembled WGS sequence"/>
</dbReference>